<evidence type="ECO:0000256" key="8">
    <source>
        <dbReference type="ARBA" id="ARBA00023114"/>
    </source>
</evidence>
<evidence type="ECO:0000256" key="11">
    <source>
        <dbReference type="SAM" id="MobiDB-lite"/>
    </source>
</evidence>
<comment type="subcellular location">
    <subcellularLocation>
        <location evidence="1">Cell outer membrane</location>
        <topology evidence="1">Multi-pass membrane protein</topology>
    </subcellularLocation>
</comment>
<evidence type="ECO:0000256" key="7">
    <source>
        <dbReference type="ARBA" id="ARBA00023065"/>
    </source>
</evidence>
<dbReference type="Gene3D" id="2.40.160.10">
    <property type="entry name" value="Porin"/>
    <property type="match status" value="1"/>
</dbReference>
<keyword evidence="4" id="KW-1134">Transmembrane beta strand</keyword>
<dbReference type="EMBL" id="AAUJ02000001">
    <property type="protein sequence ID" value="EED69970.1"/>
    <property type="molecule type" value="Genomic_DNA"/>
</dbReference>
<organism evidence="13 14">
    <name type="scientific">Comamonas testosteroni (strain DSM 14576 / KF-1)</name>
    <name type="common">Pseudomonas testosteroni</name>
    <dbReference type="NCBI Taxonomy" id="399795"/>
    <lineage>
        <taxon>Bacteria</taxon>
        <taxon>Pseudomonadati</taxon>
        <taxon>Pseudomonadota</taxon>
        <taxon>Betaproteobacteria</taxon>
        <taxon>Burkholderiales</taxon>
        <taxon>Comamonadaceae</taxon>
        <taxon>Comamonas</taxon>
    </lineage>
</organism>
<feature type="region of interest" description="Disordered" evidence="11">
    <location>
        <begin position="315"/>
        <end position="335"/>
    </location>
</feature>
<proteinExistence type="predicted"/>
<dbReference type="eggNOG" id="COG3203">
    <property type="taxonomic scope" value="Bacteria"/>
</dbReference>
<evidence type="ECO:0000256" key="10">
    <source>
        <dbReference type="ARBA" id="ARBA00023237"/>
    </source>
</evidence>
<gene>
    <name evidence="13" type="ORF">CtesDRAFT_PD4918</name>
</gene>
<dbReference type="SUPFAM" id="SSF56935">
    <property type="entry name" value="Porins"/>
    <property type="match status" value="1"/>
</dbReference>
<keyword evidence="6" id="KW-0732">Signal</keyword>
<name>B7X062_COMTK</name>
<keyword evidence="5" id="KW-0812">Transmembrane</keyword>
<dbReference type="InterPro" id="IPR050298">
    <property type="entry name" value="Gram-neg_bact_OMP"/>
</dbReference>
<evidence type="ECO:0000256" key="1">
    <source>
        <dbReference type="ARBA" id="ARBA00004571"/>
    </source>
</evidence>
<comment type="caution">
    <text evidence="13">The sequence shown here is derived from an EMBL/GenBank/DDBJ whole genome shotgun (WGS) entry which is preliminary data.</text>
</comment>
<dbReference type="GO" id="GO:0006811">
    <property type="term" value="P:monoatomic ion transport"/>
    <property type="evidence" value="ECO:0007669"/>
    <property type="project" value="UniProtKB-KW"/>
</dbReference>
<evidence type="ECO:0000259" key="12">
    <source>
        <dbReference type="Pfam" id="PF13609"/>
    </source>
</evidence>
<evidence type="ECO:0000256" key="4">
    <source>
        <dbReference type="ARBA" id="ARBA00022452"/>
    </source>
</evidence>
<dbReference type="AlphaFoldDB" id="B7X062"/>
<keyword evidence="8" id="KW-0626">Porin</keyword>
<protein>
    <submittedName>
        <fullName evidence="13">Porin</fullName>
    </submittedName>
</protein>
<keyword evidence="3" id="KW-0813">Transport</keyword>
<evidence type="ECO:0000256" key="2">
    <source>
        <dbReference type="ARBA" id="ARBA00011233"/>
    </source>
</evidence>
<keyword evidence="10" id="KW-0998">Cell outer membrane</keyword>
<keyword evidence="7" id="KW-0406">Ion transport</keyword>
<sequence precursor="true">MIGFSRGLAASLGMFALGAAWGQSSQVQISGLLDLGIYRDFKGTAQLGTIQRSHITFSGVEDLGGGLKTTFRLSHRLDLDTGLNEGFGQKPFWHGESTVGLRGDWGHVRLGRALSALWAHDWKFDPWGHINRVASSAWYQWFYYAPTDRVSNNGAPEFGRTPNGIFYDSPTLGGFTLHLSGSPERTQGAGGGKPYAASLEYASGPLSGLLALDRNGSGDRALFGAVKYRLGVTTLGETTLGDTSLMASADDSCRAQGLGRSRVLSVGATHKLAAQTTLRVGVGRQKLDGDTRLFYSLGADHALSRRTTLYLSLGHQRPDHKGGSTSLGAGMSHAF</sequence>
<dbReference type="PANTHER" id="PTHR34501:SF9">
    <property type="entry name" value="MAJOR OUTER MEMBRANE PROTEIN P.IA"/>
    <property type="match status" value="1"/>
</dbReference>
<evidence type="ECO:0000256" key="9">
    <source>
        <dbReference type="ARBA" id="ARBA00023136"/>
    </source>
</evidence>
<dbReference type="GO" id="GO:0015288">
    <property type="term" value="F:porin activity"/>
    <property type="evidence" value="ECO:0007669"/>
    <property type="project" value="UniProtKB-KW"/>
</dbReference>
<evidence type="ECO:0000256" key="3">
    <source>
        <dbReference type="ARBA" id="ARBA00022448"/>
    </source>
</evidence>
<dbReference type="InterPro" id="IPR023614">
    <property type="entry name" value="Porin_dom_sf"/>
</dbReference>
<dbReference type="InterPro" id="IPR033900">
    <property type="entry name" value="Gram_neg_porin_domain"/>
</dbReference>
<evidence type="ECO:0000256" key="6">
    <source>
        <dbReference type="ARBA" id="ARBA00022729"/>
    </source>
</evidence>
<evidence type="ECO:0000256" key="5">
    <source>
        <dbReference type="ARBA" id="ARBA00022692"/>
    </source>
</evidence>
<dbReference type="PANTHER" id="PTHR34501">
    <property type="entry name" value="PROTEIN YDDL-RELATED"/>
    <property type="match status" value="1"/>
</dbReference>
<dbReference type="CDD" id="cd00342">
    <property type="entry name" value="gram_neg_porins"/>
    <property type="match status" value="1"/>
</dbReference>
<accession>B7X062</accession>
<reference evidence="13 14" key="1">
    <citation type="journal article" date="2004" name="Appl. Environ. Microbiol.">
        <title>Mineralization of individual congeners of linear alkylbenzenesulfonate by defined pairs of heterotrophic bacteria.</title>
        <authorList>
            <person name="Schleheck D."/>
            <person name="Knepper T.P."/>
            <person name="Fischer K."/>
            <person name="Cook A.M."/>
        </authorList>
    </citation>
    <scope>NUCLEOTIDE SEQUENCE [LARGE SCALE GENOMIC DNA]</scope>
    <source>
        <strain evidence="14">DSM 14576 / KF-1</strain>
    </source>
</reference>
<feature type="domain" description="Porin" evidence="12">
    <location>
        <begin position="15"/>
        <end position="318"/>
    </location>
</feature>
<keyword evidence="9" id="KW-0472">Membrane</keyword>
<dbReference type="Pfam" id="PF13609">
    <property type="entry name" value="Porin_4"/>
    <property type="match status" value="1"/>
</dbReference>
<evidence type="ECO:0000313" key="13">
    <source>
        <dbReference type="EMBL" id="EED69970.1"/>
    </source>
</evidence>
<evidence type="ECO:0000313" key="14">
    <source>
        <dbReference type="Proteomes" id="UP000003039"/>
    </source>
</evidence>
<dbReference type="GO" id="GO:0046930">
    <property type="term" value="C:pore complex"/>
    <property type="evidence" value="ECO:0007669"/>
    <property type="project" value="UniProtKB-KW"/>
</dbReference>
<dbReference type="Proteomes" id="UP000003039">
    <property type="component" value="Unassembled WGS sequence"/>
</dbReference>
<dbReference type="GO" id="GO:0009279">
    <property type="term" value="C:cell outer membrane"/>
    <property type="evidence" value="ECO:0007669"/>
    <property type="project" value="UniProtKB-SubCell"/>
</dbReference>
<comment type="subunit">
    <text evidence="2">Homotrimer.</text>
</comment>